<dbReference type="RefSeq" id="WP_151023435.1">
    <property type="nucleotide sequence ID" value="NZ_BAAAEB010000012.1"/>
</dbReference>
<keyword evidence="3" id="KW-0560">Oxidoreductase</keyword>
<organism evidence="5 6">
    <name type="scientific">Cupriavidus gilardii</name>
    <dbReference type="NCBI Taxonomy" id="82541"/>
    <lineage>
        <taxon>Bacteria</taxon>
        <taxon>Pseudomonadati</taxon>
        <taxon>Pseudomonadota</taxon>
        <taxon>Betaproteobacteria</taxon>
        <taxon>Burkholderiales</taxon>
        <taxon>Burkholderiaceae</taxon>
        <taxon>Cupriavidus</taxon>
    </lineage>
</organism>
<dbReference type="InterPro" id="IPR013785">
    <property type="entry name" value="Aldolase_TIM"/>
</dbReference>
<dbReference type="CDD" id="cd02933">
    <property type="entry name" value="OYE_like_FMN"/>
    <property type="match status" value="1"/>
</dbReference>
<dbReference type="GO" id="GO:0010181">
    <property type="term" value="F:FMN binding"/>
    <property type="evidence" value="ECO:0007669"/>
    <property type="project" value="InterPro"/>
</dbReference>
<dbReference type="GO" id="GO:0005829">
    <property type="term" value="C:cytosol"/>
    <property type="evidence" value="ECO:0007669"/>
    <property type="project" value="UniProtKB-ARBA"/>
</dbReference>
<evidence type="ECO:0000256" key="3">
    <source>
        <dbReference type="ARBA" id="ARBA00023002"/>
    </source>
</evidence>
<evidence type="ECO:0000313" key="6">
    <source>
        <dbReference type="Proteomes" id="UP000542973"/>
    </source>
</evidence>
<dbReference type="PANTHER" id="PTHR22893">
    <property type="entry name" value="NADH OXIDOREDUCTASE-RELATED"/>
    <property type="match status" value="1"/>
</dbReference>
<name>A0A849BHI8_9BURK</name>
<dbReference type="EMBL" id="JABEMD010000052">
    <property type="protein sequence ID" value="NNH13574.1"/>
    <property type="molecule type" value="Genomic_DNA"/>
</dbReference>
<dbReference type="SUPFAM" id="SSF51395">
    <property type="entry name" value="FMN-linked oxidoreductases"/>
    <property type="match status" value="1"/>
</dbReference>
<evidence type="ECO:0000313" key="5">
    <source>
        <dbReference type="EMBL" id="NNH13574.1"/>
    </source>
</evidence>
<evidence type="ECO:0000259" key="4">
    <source>
        <dbReference type="Pfam" id="PF00724"/>
    </source>
</evidence>
<dbReference type="Proteomes" id="UP000542973">
    <property type="component" value="Unassembled WGS sequence"/>
</dbReference>
<dbReference type="FunFam" id="3.20.20.70:FF:000059">
    <property type="entry name" value="N-ethylmaleimide reductase, FMN-linked"/>
    <property type="match status" value="1"/>
</dbReference>
<protein>
    <submittedName>
        <fullName evidence="5">Alkene reductase</fullName>
    </submittedName>
</protein>
<comment type="similarity">
    <text evidence="2">Belongs to the NADH:flavin oxidoreductase/NADH oxidase family.</text>
</comment>
<proteinExistence type="inferred from homology"/>
<dbReference type="AlphaFoldDB" id="A0A849BHI8"/>
<evidence type="ECO:0000256" key="2">
    <source>
        <dbReference type="ARBA" id="ARBA00005979"/>
    </source>
</evidence>
<gene>
    <name evidence="5" type="ORF">HLB16_22235</name>
</gene>
<dbReference type="InterPro" id="IPR001155">
    <property type="entry name" value="OxRdtase_FMN_N"/>
</dbReference>
<comment type="cofactor">
    <cofactor evidence="1">
        <name>FMN</name>
        <dbReference type="ChEBI" id="CHEBI:58210"/>
    </cofactor>
</comment>
<dbReference type="PANTHER" id="PTHR22893:SF98">
    <property type="entry name" value="OXIDOREDUCTASE"/>
    <property type="match status" value="1"/>
</dbReference>
<evidence type="ECO:0000256" key="1">
    <source>
        <dbReference type="ARBA" id="ARBA00001917"/>
    </source>
</evidence>
<sequence length="375" mass="40526">MQATQLTLFTPTTVGPYDLQHRVVLAPLTRMRADLNNVPTDLMVEYYAQRATQGGLLIAEATAVSPLGIAYADGPGIFNEAQAAGWRRVTDAVHAKGARIFLQLWHAGRQAHPANIGGETPIAPSAIRALEHAAIRDALGNIVEAEQVMPRALAIDEIPAVVEEFRRGAELAKAAGFDGVELHAANGYLLDQFLLDGSNRRTDAYGGPVENRARLLFEVLDAVRSVWGDGRVAVRLSPSGTYGTMSDRDPHGTFGYVATRLNSYALAYLHLVEPRVRGNEDTVAQDTDVSARHLRPLYHGTIIAAGGFTGDSAELMLRNGTADLIAFGRTFIANPDLPERLRIGAPLNSYDRATFYGGDARGYTDYAFLGDMIPA</sequence>
<dbReference type="Pfam" id="PF00724">
    <property type="entry name" value="Oxidored_FMN"/>
    <property type="match status" value="1"/>
</dbReference>
<dbReference type="GO" id="GO:0016628">
    <property type="term" value="F:oxidoreductase activity, acting on the CH-CH group of donors, NAD or NADP as acceptor"/>
    <property type="evidence" value="ECO:0007669"/>
    <property type="project" value="UniProtKB-ARBA"/>
</dbReference>
<comment type="caution">
    <text evidence="5">The sequence shown here is derived from an EMBL/GenBank/DDBJ whole genome shotgun (WGS) entry which is preliminary data.</text>
</comment>
<dbReference type="Gene3D" id="3.20.20.70">
    <property type="entry name" value="Aldolase class I"/>
    <property type="match status" value="1"/>
</dbReference>
<feature type="domain" description="NADH:flavin oxidoreductase/NADH oxidase N-terminal" evidence="4">
    <location>
        <begin position="8"/>
        <end position="347"/>
    </location>
</feature>
<accession>A0A849BHI8</accession>
<dbReference type="InterPro" id="IPR045247">
    <property type="entry name" value="Oye-like"/>
</dbReference>
<reference evidence="5 6" key="1">
    <citation type="submission" date="2020-05" db="EMBL/GenBank/DDBJ databases">
        <title>MicrobeNet Type strains.</title>
        <authorList>
            <person name="Nicholson A.C."/>
        </authorList>
    </citation>
    <scope>NUCLEOTIDE SEQUENCE [LARGE SCALE GENOMIC DNA]</scope>
    <source>
        <strain evidence="5 6">ATCC 700815</strain>
    </source>
</reference>